<keyword evidence="1" id="KW-0812">Transmembrane</keyword>
<evidence type="ECO:0000256" key="1">
    <source>
        <dbReference type="SAM" id="Phobius"/>
    </source>
</evidence>
<dbReference type="RefSeq" id="WP_323254143.1">
    <property type="nucleotide sequence ID" value="NZ_JAYFUL010000109.1"/>
</dbReference>
<dbReference type="InterPro" id="IPR025668">
    <property type="entry name" value="Tnp_DDE_dom"/>
</dbReference>
<proteinExistence type="predicted"/>
<comment type="caution">
    <text evidence="3">The sequence shown here is derived from an EMBL/GenBank/DDBJ whole genome shotgun (WGS) entry which is preliminary data.</text>
</comment>
<dbReference type="Proteomes" id="UP001304671">
    <property type="component" value="Unassembled WGS sequence"/>
</dbReference>
<evidence type="ECO:0000313" key="3">
    <source>
        <dbReference type="EMBL" id="MEA5261078.1"/>
    </source>
</evidence>
<sequence length="273" mass="31524">MKDFTIAIYCFIDDLLLKIDNNPIDKRRKLSNSQVITTVILSAKYFYGNQMSACGYLESHYGFSIPDKSNFNRILHSLTELIAELFSTLGVIFKKLNLESVYLIDSFPVSVCKNIRICRTKLIKGQEFRGYNTSKREYFYGFKVHLITTGKGIPVECMITAGSVHDNTSFQMMDINLPKNGDLYGDAAYINQQHKELLLEFNQIRLKVATKKNSVIKNTWAEELENRYYRKTIENTFADITAKLPKKIHAVTAKGFLLKILCFIIMYILDRQF</sequence>
<feature type="transmembrane region" description="Helical" evidence="1">
    <location>
        <begin position="248"/>
        <end position="269"/>
    </location>
</feature>
<name>A0ABU5QVJ6_9BACT</name>
<accession>A0ABU5QVJ6</accession>
<gene>
    <name evidence="3" type="ORF">VB264_25020</name>
</gene>
<protein>
    <submittedName>
        <fullName evidence="3">IS982 family transposase</fullName>
    </submittedName>
</protein>
<organism evidence="3 4">
    <name type="scientific">Arcicella aquatica</name>
    <dbReference type="NCBI Taxonomy" id="217141"/>
    <lineage>
        <taxon>Bacteria</taxon>
        <taxon>Pseudomonadati</taxon>
        <taxon>Bacteroidota</taxon>
        <taxon>Cytophagia</taxon>
        <taxon>Cytophagales</taxon>
        <taxon>Flectobacillaceae</taxon>
        <taxon>Arcicella</taxon>
    </lineage>
</organism>
<feature type="domain" description="Transposase DDE" evidence="2">
    <location>
        <begin position="99"/>
        <end position="231"/>
    </location>
</feature>
<dbReference type="NCBIfam" id="NF033520">
    <property type="entry name" value="transpos_IS982"/>
    <property type="match status" value="1"/>
</dbReference>
<dbReference type="EMBL" id="JAYFUL010000109">
    <property type="protein sequence ID" value="MEA5261078.1"/>
    <property type="molecule type" value="Genomic_DNA"/>
</dbReference>
<reference evidence="3 4" key="1">
    <citation type="submission" date="2023-12" db="EMBL/GenBank/DDBJ databases">
        <title>Novel species of the genus Arcicella isolated from rivers.</title>
        <authorList>
            <person name="Lu H."/>
        </authorList>
    </citation>
    <scope>NUCLEOTIDE SEQUENCE [LARGE SCALE GENOMIC DNA]</scope>
    <source>
        <strain evidence="3 4">LMG 21963</strain>
    </source>
</reference>
<dbReference type="Pfam" id="PF13612">
    <property type="entry name" value="DDE_Tnp_1_3"/>
    <property type="match status" value="1"/>
</dbReference>
<keyword evidence="1" id="KW-0472">Membrane</keyword>
<keyword evidence="1" id="KW-1133">Transmembrane helix</keyword>
<evidence type="ECO:0000313" key="4">
    <source>
        <dbReference type="Proteomes" id="UP001304671"/>
    </source>
</evidence>
<evidence type="ECO:0000259" key="2">
    <source>
        <dbReference type="Pfam" id="PF13612"/>
    </source>
</evidence>
<keyword evidence="4" id="KW-1185">Reference proteome</keyword>